<accession>A0A9D1R007</accession>
<dbReference type="Proteomes" id="UP000824264">
    <property type="component" value="Unassembled WGS sequence"/>
</dbReference>
<feature type="active site" description="Proton donor" evidence="9">
    <location>
        <position position="91"/>
    </location>
</feature>
<dbReference type="EMBL" id="DXGI01000094">
    <property type="protein sequence ID" value="HIW78008.1"/>
    <property type="molecule type" value="Genomic_DNA"/>
</dbReference>
<comment type="similarity">
    <text evidence="2 9">Belongs to the DMRL synthase family.</text>
</comment>
<evidence type="ECO:0000256" key="4">
    <source>
        <dbReference type="ARBA" id="ARBA00022619"/>
    </source>
</evidence>
<reference evidence="10" key="2">
    <citation type="submission" date="2021-04" db="EMBL/GenBank/DDBJ databases">
        <authorList>
            <person name="Gilroy R."/>
        </authorList>
    </citation>
    <scope>NUCLEOTIDE SEQUENCE</scope>
    <source>
        <strain evidence="10">ChiSxjej5B17-1746</strain>
    </source>
</reference>
<dbReference type="Gene3D" id="3.40.50.960">
    <property type="entry name" value="Lumazine/riboflavin synthase"/>
    <property type="match status" value="1"/>
</dbReference>
<dbReference type="PANTHER" id="PTHR21058:SF0">
    <property type="entry name" value="6,7-DIMETHYL-8-RIBITYLLUMAZINE SYNTHASE"/>
    <property type="match status" value="1"/>
</dbReference>
<protein>
    <recommendedName>
        <fullName evidence="8 9">6,7-dimethyl-8-ribityllumazine synthase</fullName>
        <shortName evidence="9">DMRL synthase</shortName>
        <shortName evidence="9">LS</shortName>
        <shortName evidence="9">Lumazine synthase</shortName>
        <ecNumber evidence="3 9">2.5.1.78</ecNumber>
    </recommendedName>
</protein>
<dbReference type="InterPro" id="IPR036467">
    <property type="entry name" value="LS/RS_sf"/>
</dbReference>
<evidence type="ECO:0000256" key="9">
    <source>
        <dbReference type="HAMAP-Rule" id="MF_00178"/>
    </source>
</evidence>
<dbReference type="AlphaFoldDB" id="A0A9D1R007"/>
<dbReference type="PANTHER" id="PTHR21058">
    <property type="entry name" value="6,7-DIMETHYL-8-RIBITYLLUMAZINE SYNTHASE DMRL SYNTHASE LUMAZINE SYNTHASE"/>
    <property type="match status" value="1"/>
</dbReference>
<gene>
    <name evidence="10" type="primary">ribE</name>
    <name evidence="9" type="synonym">ribH</name>
    <name evidence="10" type="ORF">H9874_02530</name>
</gene>
<feature type="binding site" evidence="9">
    <location>
        <begin position="83"/>
        <end position="85"/>
    </location>
    <ligand>
        <name>5-amino-6-(D-ribitylamino)uracil</name>
        <dbReference type="ChEBI" id="CHEBI:15934"/>
    </ligand>
</feature>
<feature type="binding site" evidence="9">
    <location>
        <position position="116"/>
    </location>
    <ligand>
        <name>5-amino-6-(D-ribitylamino)uracil</name>
        <dbReference type="ChEBI" id="CHEBI:15934"/>
    </ligand>
</feature>
<evidence type="ECO:0000256" key="8">
    <source>
        <dbReference type="ARBA" id="ARBA00072606"/>
    </source>
</evidence>
<comment type="pathway">
    <text evidence="1 9">Cofactor biosynthesis; riboflavin biosynthesis; riboflavin from 2-hydroxy-3-oxobutyl phosphate and 5-amino-6-(D-ribitylamino)uracil: step 1/2.</text>
</comment>
<comment type="function">
    <text evidence="7 9">Catalyzes the formation of 6,7-dimethyl-8-ribityllumazine by condensation of 5-amino-6-(D-ribitylamino)uracil with 3,4-dihydroxy-2-butanone 4-phosphate. This is the penultimate step in the biosynthesis of riboflavin.</text>
</comment>
<dbReference type="HAMAP" id="MF_00178">
    <property type="entry name" value="Lumazine_synth"/>
    <property type="match status" value="1"/>
</dbReference>
<evidence type="ECO:0000256" key="1">
    <source>
        <dbReference type="ARBA" id="ARBA00004917"/>
    </source>
</evidence>
<dbReference type="GO" id="GO:0009231">
    <property type="term" value="P:riboflavin biosynthetic process"/>
    <property type="evidence" value="ECO:0007669"/>
    <property type="project" value="UniProtKB-UniRule"/>
</dbReference>
<evidence type="ECO:0000256" key="3">
    <source>
        <dbReference type="ARBA" id="ARBA00012664"/>
    </source>
</evidence>
<reference evidence="10" key="1">
    <citation type="journal article" date="2021" name="PeerJ">
        <title>Extensive microbial diversity within the chicken gut microbiome revealed by metagenomics and culture.</title>
        <authorList>
            <person name="Gilroy R."/>
            <person name="Ravi A."/>
            <person name="Getino M."/>
            <person name="Pursley I."/>
            <person name="Horton D.L."/>
            <person name="Alikhan N.F."/>
            <person name="Baker D."/>
            <person name="Gharbi K."/>
            <person name="Hall N."/>
            <person name="Watson M."/>
            <person name="Adriaenssens E.M."/>
            <person name="Foster-Nyarko E."/>
            <person name="Jarju S."/>
            <person name="Secka A."/>
            <person name="Antonio M."/>
            <person name="Oren A."/>
            <person name="Chaudhuri R.R."/>
            <person name="La Ragione R."/>
            <person name="Hildebrand F."/>
            <person name="Pallen M.J."/>
        </authorList>
    </citation>
    <scope>NUCLEOTIDE SEQUENCE</scope>
    <source>
        <strain evidence="10">ChiSxjej5B17-1746</strain>
    </source>
</reference>
<keyword evidence="5 9" id="KW-0808">Transferase</keyword>
<dbReference type="InterPro" id="IPR002180">
    <property type="entry name" value="LS/RS"/>
</dbReference>
<dbReference type="Pfam" id="PF00885">
    <property type="entry name" value="DMRL_synthase"/>
    <property type="match status" value="1"/>
</dbReference>
<dbReference type="EC" id="2.5.1.78" evidence="3 9"/>
<organism evidence="10 11">
    <name type="scientific">Candidatus Bilophila faecipullorum</name>
    <dbReference type="NCBI Taxonomy" id="2838482"/>
    <lineage>
        <taxon>Bacteria</taxon>
        <taxon>Pseudomonadati</taxon>
        <taxon>Thermodesulfobacteriota</taxon>
        <taxon>Desulfovibrionia</taxon>
        <taxon>Desulfovibrionales</taxon>
        <taxon>Desulfovibrionaceae</taxon>
        <taxon>Bilophila</taxon>
    </lineage>
</organism>
<feature type="binding site" evidence="9">
    <location>
        <position position="25"/>
    </location>
    <ligand>
        <name>5-amino-6-(D-ribitylamino)uracil</name>
        <dbReference type="ChEBI" id="CHEBI:15934"/>
    </ligand>
</feature>
<dbReference type="InterPro" id="IPR034964">
    <property type="entry name" value="LS"/>
</dbReference>
<dbReference type="CDD" id="cd09209">
    <property type="entry name" value="Lumazine_synthase-I"/>
    <property type="match status" value="1"/>
</dbReference>
<comment type="catalytic activity">
    <reaction evidence="6 9">
        <text>(2S)-2-hydroxy-3-oxobutyl phosphate + 5-amino-6-(D-ribitylamino)uracil = 6,7-dimethyl-8-(1-D-ribityl)lumazine + phosphate + 2 H2O + H(+)</text>
        <dbReference type="Rhea" id="RHEA:26152"/>
        <dbReference type="ChEBI" id="CHEBI:15377"/>
        <dbReference type="ChEBI" id="CHEBI:15378"/>
        <dbReference type="ChEBI" id="CHEBI:15934"/>
        <dbReference type="ChEBI" id="CHEBI:43474"/>
        <dbReference type="ChEBI" id="CHEBI:58201"/>
        <dbReference type="ChEBI" id="CHEBI:58830"/>
        <dbReference type="EC" id="2.5.1.78"/>
    </reaction>
</comment>
<sequence length="156" mass="16452">MNQIKTIEGHFNAADLKFAILAARFNDLIVERLISGAVDYLIRHGASEENLTIVRVPGAFEMPVVCKKLAASGNYDGIVALGAVIRGGTPHFDFVANEATKGLAHVSLESGVPVGFGLLTTDNIEQAIERAGTKAGNKGVEAAAALLETVRVLKLL</sequence>
<evidence type="ECO:0000313" key="10">
    <source>
        <dbReference type="EMBL" id="HIW78008.1"/>
    </source>
</evidence>
<dbReference type="NCBIfam" id="NF000812">
    <property type="entry name" value="PRK00061.1-4"/>
    <property type="match status" value="1"/>
</dbReference>
<evidence type="ECO:0000256" key="5">
    <source>
        <dbReference type="ARBA" id="ARBA00022679"/>
    </source>
</evidence>
<feature type="binding site" evidence="9">
    <location>
        <begin position="88"/>
        <end position="89"/>
    </location>
    <ligand>
        <name>(2S)-2-hydroxy-3-oxobutyl phosphate</name>
        <dbReference type="ChEBI" id="CHEBI:58830"/>
    </ligand>
</feature>
<evidence type="ECO:0000256" key="7">
    <source>
        <dbReference type="ARBA" id="ARBA00058151"/>
    </source>
</evidence>
<name>A0A9D1R007_9BACT</name>
<dbReference type="GO" id="GO:0000906">
    <property type="term" value="F:6,7-dimethyl-8-ribityllumazine synthase activity"/>
    <property type="evidence" value="ECO:0007669"/>
    <property type="project" value="UniProtKB-UniRule"/>
</dbReference>
<dbReference type="GO" id="GO:0009349">
    <property type="term" value="C:riboflavin synthase complex"/>
    <property type="evidence" value="ECO:0007669"/>
    <property type="project" value="UniProtKB-UniRule"/>
</dbReference>
<feature type="binding site" evidence="9">
    <location>
        <position position="130"/>
    </location>
    <ligand>
        <name>(2S)-2-hydroxy-3-oxobutyl phosphate</name>
        <dbReference type="ChEBI" id="CHEBI:58830"/>
    </ligand>
</feature>
<evidence type="ECO:0000313" key="11">
    <source>
        <dbReference type="Proteomes" id="UP000824264"/>
    </source>
</evidence>
<dbReference type="FunFam" id="3.40.50.960:FF:000001">
    <property type="entry name" value="6,7-dimethyl-8-ribityllumazine synthase"/>
    <property type="match status" value="1"/>
</dbReference>
<feature type="binding site" evidence="9">
    <location>
        <begin position="59"/>
        <end position="61"/>
    </location>
    <ligand>
        <name>5-amino-6-(D-ribitylamino)uracil</name>
        <dbReference type="ChEBI" id="CHEBI:15934"/>
    </ligand>
</feature>
<dbReference type="SUPFAM" id="SSF52121">
    <property type="entry name" value="Lumazine synthase"/>
    <property type="match status" value="1"/>
</dbReference>
<proteinExistence type="inferred from homology"/>
<comment type="caution">
    <text evidence="10">The sequence shown here is derived from an EMBL/GenBank/DDBJ whole genome shotgun (WGS) entry which is preliminary data.</text>
</comment>
<evidence type="ECO:0000256" key="2">
    <source>
        <dbReference type="ARBA" id="ARBA00007424"/>
    </source>
</evidence>
<dbReference type="NCBIfam" id="TIGR00114">
    <property type="entry name" value="lumazine-synth"/>
    <property type="match status" value="1"/>
</dbReference>
<keyword evidence="4 9" id="KW-0686">Riboflavin biosynthesis</keyword>
<evidence type="ECO:0000256" key="6">
    <source>
        <dbReference type="ARBA" id="ARBA00048785"/>
    </source>
</evidence>
<dbReference type="GO" id="GO:0005829">
    <property type="term" value="C:cytosol"/>
    <property type="evidence" value="ECO:0007669"/>
    <property type="project" value="TreeGrafter"/>
</dbReference>